<dbReference type="InterPro" id="IPR050942">
    <property type="entry name" value="F-box_BR-signaling"/>
</dbReference>
<keyword evidence="3" id="KW-1185">Reference proteome</keyword>
<dbReference type="OrthoDB" id="642536at2759"/>
<accession>A0A7J7LR30</accession>
<reference evidence="2 3" key="1">
    <citation type="journal article" date="2020" name="IScience">
        <title>Genome Sequencing of the Endangered Kingdonia uniflora (Circaeasteraceae, Ranunculales) Reveals Potential Mechanisms of Evolutionary Specialization.</title>
        <authorList>
            <person name="Sun Y."/>
            <person name="Deng T."/>
            <person name="Zhang A."/>
            <person name="Moore M.J."/>
            <person name="Landis J.B."/>
            <person name="Lin N."/>
            <person name="Zhang H."/>
            <person name="Zhang X."/>
            <person name="Huang J."/>
            <person name="Zhang X."/>
            <person name="Sun H."/>
            <person name="Wang H."/>
        </authorList>
    </citation>
    <scope>NUCLEOTIDE SEQUENCE [LARGE SCALE GENOMIC DNA]</scope>
    <source>
        <strain evidence="2">TB1705</strain>
        <tissue evidence="2">Leaf</tissue>
    </source>
</reference>
<organism evidence="2 3">
    <name type="scientific">Kingdonia uniflora</name>
    <dbReference type="NCBI Taxonomy" id="39325"/>
    <lineage>
        <taxon>Eukaryota</taxon>
        <taxon>Viridiplantae</taxon>
        <taxon>Streptophyta</taxon>
        <taxon>Embryophyta</taxon>
        <taxon>Tracheophyta</taxon>
        <taxon>Spermatophyta</taxon>
        <taxon>Magnoliopsida</taxon>
        <taxon>Ranunculales</taxon>
        <taxon>Circaeasteraceae</taxon>
        <taxon>Kingdonia</taxon>
    </lineage>
</organism>
<evidence type="ECO:0000259" key="1">
    <source>
        <dbReference type="Pfam" id="PF03478"/>
    </source>
</evidence>
<dbReference type="Proteomes" id="UP000541444">
    <property type="component" value="Unassembled WGS sequence"/>
</dbReference>
<dbReference type="InterPro" id="IPR005174">
    <property type="entry name" value="KIB1-4_b-propeller"/>
</dbReference>
<gene>
    <name evidence="2" type="ORF">GIB67_013462</name>
</gene>
<dbReference type="Pfam" id="PF03478">
    <property type="entry name" value="Beta-prop_KIB1-4"/>
    <property type="match status" value="1"/>
</dbReference>
<proteinExistence type="predicted"/>
<sequence length="244" mass="28008">MSLALNITLETYPASSYGWLLAVGDQSWESYTTGGYGNCSLLNPVTKHRISLPSLNGLSFVRLISRGWCIRDAVITSHPILNQDDCVVMAIFCRQRYGYKSRLIFCKPGHDDSWCVVQHEIRHYTNIIFCNGLFYALDRLKRAVDIFDIGLTPDMEQIILPESCNQGYMMSNYIIESYGEVLLVHIARDHRDYAKDYKLQIFKLEQSRKKWSQMKSLGDRTIFSSDINSITVSASNHPMLKRNC</sequence>
<evidence type="ECO:0000313" key="3">
    <source>
        <dbReference type="Proteomes" id="UP000541444"/>
    </source>
</evidence>
<name>A0A7J7LR30_9MAGN</name>
<feature type="non-terminal residue" evidence="2">
    <location>
        <position position="244"/>
    </location>
</feature>
<protein>
    <recommendedName>
        <fullName evidence="1">KIB1-4 beta-propeller domain-containing protein</fullName>
    </recommendedName>
</protein>
<dbReference type="AlphaFoldDB" id="A0A7J7LR30"/>
<dbReference type="PANTHER" id="PTHR44259">
    <property type="entry name" value="OS07G0183000 PROTEIN-RELATED"/>
    <property type="match status" value="1"/>
</dbReference>
<feature type="domain" description="KIB1-4 beta-propeller" evidence="1">
    <location>
        <begin position="10"/>
        <end position="244"/>
    </location>
</feature>
<dbReference type="EMBL" id="JACGCM010002086">
    <property type="protein sequence ID" value="KAF6145111.1"/>
    <property type="molecule type" value="Genomic_DNA"/>
</dbReference>
<comment type="caution">
    <text evidence="2">The sequence shown here is derived from an EMBL/GenBank/DDBJ whole genome shotgun (WGS) entry which is preliminary data.</text>
</comment>
<evidence type="ECO:0000313" key="2">
    <source>
        <dbReference type="EMBL" id="KAF6145111.1"/>
    </source>
</evidence>